<protein>
    <recommendedName>
        <fullName evidence="13">Riboflavin biosynthesis protein RibD</fullName>
    </recommendedName>
    <domain>
        <recommendedName>
            <fullName evidence="13">Diaminohydroxyphosphoribosylaminopyrimidine deaminase</fullName>
            <shortName evidence="13">DRAP deaminase</shortName>
            <ecNumber evidence="13">3.5.4.26</ecNumber>
        </recommendedName>
        <alternativeName>
            <fullName evidence="13">Riboflavin-specific deaminase</fullName>
        </alternativeName>
    </domain>
    <domain>
        <recommendedName>
            <fullName evidence="13">5-amino-6-(5-phosphoribosylamino)uracil reductase</fullName>
            <ecNumber evidence="13">1.1.1.193</ecNumber>
        </recommendedName>
        <alternativeName>
            <fullName evidence="13">HTP reductase</fullName>
        </alternativeName>
    </domain>
</protein>
<keyword evidence="10 13" id="KW-0521">NADP</keyword>
<dbReference type="Gene3D" id="3.40.140.10">
    <property type="entry name" value="Cytidine Deaminase, domain 2"/>
    <property type="match status" value="1"/>
</dbReference>
<keyword evidence="9 13" id="KW-0862">Zinc</keyword>
<keyword evidence="7 13" id="KW-0479">Metal-binding</keyword>
<comment type="catalytic activity">
    <reaction evidence="13">
        <text>2,5-diamino-6-hydroxy-4-(5-phosphoribosylamino)-pyrimidine + H2O + H(+) = 5-amino-6-(5-phospho-D-ribosylamino)uracil + NH4(+)</text>
        <dbReference type="Rhea" id="RHEA:21868"/>
        <dbReference type="ChEBI" id="CHEBI:15377"/>
        <dbReference type="ChEBI" id="CHEBI:15378"/>
        <dbReference type="ChEBI" id="CHEBI:28938"/>
        <dbReference type="ChEBI" id="CHEBI:58453"/>
        <dbReference type="ChEBI" id="CHEBI:58614"/>
        <dbReference type="EC" id="3.5.4.26"/>
    </reaction>
</comment>
<gene>
    <name evidence="18" type="ORF">SAMN04488004_11044</name>
</gene>
<keyword evidence="8 13" id="KW-0378">Hydrolase</keyword>
<reference evidence="18 19" key="1">
    <citation type="submission" date="2016-10" db="EMBL/GenBank/DDBJ databases">
        <authorList>
            <person name="de Groot N.N."/>
        </authorList>
    </citation>
    <scope>NUCLEOTIDE SEQUENCE [LARGE SCALE GENOMIC DNA]</scope>
    <source>
        <strain evidence="18 19">DSM 16199</strain>
    </source>
</reference>
<dbReference type="NCBIfam" id="TIGR00227">
    <property type="entry name" value="ribD_Cterm"/>
    <property type="match status" value="1"/>
</dbReference>
<evidence type="ECO:0000256" key="10">
    <source>
        <dbReference type="ARBA" id="ARBA00022857"/>
    </source>
</evidence>
<evidence type="ECO:0000256" key="14">
    <source>
        <dbReference type="PIRSR" id="PIRSR006769-1"/>
    </source>
</evidence>
<dbReference type="InterPro" id="IPR050765">
    <property type="entry name" value="Riboflavin_Biosynth_HTPR"/>
</dbReference>
<dbReference type="PROSITE" id="PS51747">
    <property type="entry name" value="CYT_DCMP_DEAMINASES_2"/>
    <property type="match status" value="1"/>
</dbReference>
<dbReference type="UniPathway" id="UPA00275">
    <property type="reaction ID" value="UER00401"/>
</dbReference>
<dbReference type="NCBIfam" id="TIGR00326">
    <property type="entry name" value="eubact_ribD"/>
    <property type="match status" value="1"/>
</dbReference>
<dbReference type="GO" id="GO:0008270">
    <property type="term" value="F:zinc ion binding"/>
    <property type="evidence" value="ECO:0007669"/>
    <property type="project" value="InterPro"/>
</dbReference>
<evidence type="ECO:0000256" key="9">
    <source>
        <dbReference type="ARBA" id="ARBA00022833"/>
    </source>
</evidence>
<feature type="binding site" evidence="16">
    <location>
        <position position="78"/>
    </location>
    <ligand>
        <name>Zn(2+)</name>
        <dbReference type="ChEBI" id="CHEBI:29105"/>
        <note>catalytic</note>
    </ligand>
</feature>
<dbReference type="FunFam" id="3.40.140.10:FF:000025">
    <property type="entry name" value="Riboflavin biosynthesis protein RibD"/>
    <property type="match status" value="1"/>
</dbReference>
<dbReference type="SUPFAM" id="SSF53597">
    <property type="entry name" value="Dihydrofolate reductase-like"/>
    <property type="match status" value="1"/>
</dbReference>
<dbReference type="SUPFAM" id="SSF53927">
    <property type="entry name" value="Cytidine deaminase-like"/>
    <property type="match status" value="1"/>
</dbReference>
<dbReference type="Pfam" id="PF00383">
    <property type="entry name" value="dCMP_cyt_deam_1"/>
    <property type="match status" value="1"/>
</dbReference>
<evidence type="ECO:0000256" key="13">
    <source>
        <dbReference type="PIRNR" id="PIRNR006769"/>
    </source>
</evidence>
<dbReference type="EMBL" id="FOTF01000010">
    <property type="protein sequence ID" value="SFL19982.1"/>
    <property type="molecule type" value="Genomic_DNA"/>
</dbReference>
<feature type="binding site" evidence="16">
    <location>
        <position position="53"/>
    </location>
    <ligand>
        <name>Zn(2+)</name>
        <dbReference type="ChEBI" id="CHEBI:29105"/>
        <note>catalytic</note>
    </ligand>
</feature>
<dbReference type="InterPro" id="IPR002125">
    <property type="entry name" value="CMP_dCMP_dom"/>
</dbReference>
<proteinExistence type="inferred from homology"/>
<dbReference type="InterPro" id="IPR002734">
    <property type="entry name" value="RibDG_C"/>
</dbReference>
<evidence type="ECO:0000256" key="12">
    <source>
        <dbReference type="ARBA" id="ARBA00023268"/>
    </source>
</evidence>
<dbReference type="RefSeq" id="WP_175499282.1">
    <property type="nucleotide sequence ID" value="NZ_FOTF01000010.1"/>
</dbReference>
<dbReference type="InterPro" id="IPR016193">
    <property type="entry name" value="Cytidine_deaminase-like"/>
</dbReference>
<evidence type="ECO:0000256" key="4">
    <source>
        <dbReference type="ARBA" id="ARBA00005259"/>
    </source>
</evidence>
<evidence type="ECO:0000256" key="1">
    <source>
        <dbReference type="ARBA" id="ARBA00002151"/>
    </source>
</evidence>
<dbReference type="PROSITE" id="PS00903">
    <property type="entry name" value="CYT_DCMP_DEAMINASES_1"/>
    <property type="match status" value="1"/>
</dbReference>
<feature type="binding site" evidence="15">
    <location>
        <position position="187"/>
    </location>
    <ligand>
        <name>substrate</name>
    </ligand>
</feature>
<dbReference type="EC" id="3.5.4.26" evidence="13"/>
<dbReference type="Gene3D" id="3.40.430.10">
    <property type="entry name" value="Dihydrofolate Reductase, subunit A"/>
    <property type="match status" value="1"/>
</dbReference>
<comment type="similarity">
    <text evidence="4 13">In the N-terminal section; belongs to the cytidine and deoxycytidylate deaminase family.</text>
</comment>
<feature type="binding site" evidence="15">
    <location>
        <position position="173"/>
    </location>
    <ligand>
        <name>NADP(+)</name>
        <dbReference type="ChEBI" id="CHEBI:58349"/>
    </ligand>
</feature>
<dbReference type="InterPro" id="IPR024072">
    <property type="entry name" value="DHFR-like_dom_sf"/>
</dbReference>
<evidence type="ECO:0000313" key="19">
    <source>
        <dbReference type="Proteomes" id="UP000199550"/>
    </source>
</evidence>
<feature type="domain" description="CMP/dCMP-type deaminase" evidence="17">
    <location>
        <begin position="4"/>
        <end position="126"/>
    </location>
</feature>
<evidence type="ECO:0000256" key="6">
    <source>
        <dbReference type="ARBA" id="ARBA00022619"/>
    </source>
</evidence>
<evidence type="ECO:0000256" key="2">
    <source>
        <dbReference type="ARBA" id="ARBA00004882"/>
    </source>
</evidence>
<dbReference type="GO" id="GO:0050661">
    <property type="term" value="F:NADP binding"/>
    <property type="evidence" value="ECO:0007669"/>
    <property type="project" value="InterPro"/>
</dbReference>
<keyword evidence="11 13" id="KW-0560">Oxidoreductase</keyword>
<comment type="function">
    <text evidence="1 13">Converts 2,5-diamino-6-(ribosylamino)-4(3h)-pyrimidinone 5'-phosphate into 5-amino-6-(ribosylamino)-2,4(1h,3h)-pyrimidinedione 5'-phosphate.</text>
</comment>
<dbReference type="Pfam" id="PF01872">
    <property type="entry name" value="RibD_C"/>
    <property type="match status" value="1"/>
</dbReference>
<evidence type="ECO:0000256" key="8">
    <source>
        <dbReference type="ARBA" id="ARBA00022801"/>
    </source>
</evidence>
<organism evidence="18 19">
    <name type="scientific">Loktanella salsilacus</name>
    <dbReference type="NCBI Taxonomy" id="195913"/>
    <lineage>
        <taxon>Bacteria</taxon>
        <taxon>Pseudomonadati</taxon>
        <taxon>Pseudomonadota</taxon>
        <taxon>Alphaproteobacteria</taxon>
        <taxon>Rhodobacterales</taxon>
        <taxon>Roseobacteraceae</taxon>
        <taxon>Loktanella</taxon>
    </lineage>
</organism>
<evidence type="ECO:0000256" key="5">
    <source>
        <dbReference type="ARBA" id="ARBA00007417"/>
    </source>
</evidence>
<comment type="pathway">
    <text evidence="3 13">Cofactor biosynthesis; riboflavin biosynthesis; 5-amino-6-(D-ribitylamino)uracil from GTP: step 3/4.</text>
</comment>
<evidence type="ECO:0000313" key="18">
    <source>
        <dbReference type="EMBL" id="SFL19982.1"/>
    </source>
</evidence>
<dbReference type="GO" id="GO:0008703">
    <property type="term" value="F:5-amino-6-(5-phosphoribosylamino)uracil reductase activity"/>
    <property type="evidence" value="ECO:0007669"/>
    <property type="project" value="UniProtKB-EC"/>
</dbReference>
<dbReference type="InterPro" id="IPR004794">
    <property type="entry name" value="Eubact_RibD"/>
</dbReference>
<sequence>MTAAADARFMALALALGRRGMGQVWPNPAVGCVIVKDGVIVGRGATQRGGRPHAERVALEQAGDAARGATVYVTLEPCAHTGKTPPCADALIAAGVARVVVAIGDPDPRVAGQGLVRLREAGITVELGLMQEQAARDHAGFLQRVTQGRPFVTLKLANSLDGRIATASGESRWITGPQARRAVHALRARHDAVLVGAGTARSDDPMLDVRDLGEVRQPVRVVISRDLHLPINGRLAQTARAQPVWLCHGPDADTRDWIKAGVQTLECTVTHHRIDTLSVLRALADRGITRVLCEGGGHLAASLLQARLVDELVVMQAGVAIGADGLPSLSGLGVQELQDAPRFTLTDVSAIGGDVLQYWRPA</sequence>
<comment type="cofactor">
    <cofactor evidence="13 16">
        <name>Zn(2+)</name>
        <dbReference type="ChEBI" id="CHEBI:29105"/>
    </cofactor>
    <text evidence="13 16">Binds 1 zinc ion.</text>
</comment>
<feature type="binding site" evidence="15">
    <location>
        <position position="207"/>
    </location>
    <ligand>
        <name>substrate</name>
    </ligand>
</feature>
<evidence type="ECO:0000256" key="16">
    <source>
        <dbReference type="PIRSR" id="PIRSR006769-3"/>
    </source>
</evidence>
<comment type="similarity">
    <text evidence="5 13">In the C-terminal section; belongs to the HTP reductase family.</text>
</comment>
<accession>A0A1I4FQ35</accession>
<evidence type="ECO:0000256" key="7">
    <source>
        <dbReference type="ARBA" id="ARBA00022723"/>
    </source>
</evidence>
<dbReference type="GO" id="GO:0009231">
    <property type="term" value="P:riboflavin biosynthetic process"/>
    <property type="evidence" value="ECO:0007669"/>
    <property type="project" value="UniProtKB-UniPathway"/>
</dbReference>
<comment type="catalytic activity">
    <reaction evidence="13">
        <text>5-amino-6-(5-phospho-D-ribitylamino)uracil + NADP(+) = 5-amino-6-(5-phospho-D-ribosylamino)uracil + NADPH + H(+)</text>
        <dbReference type="Rhea" id="RHEA:17845"/>
        <dbReference type="ChEBI" id="CHEBI:15378"/>
        <dbReference type="ChEBI" id="CHEBI:57783"/>
        <dbReference type="ChEBI" id="CHEBI:58349"/>
        <dbReference type="ChEBI" id="CHEBI:58421"/>
        <dbReference type="ChEBI" id="CHEBI:58453"/>
        <dbReference type="EC" id="1.1.1.193"/>
    </reaction>
</comment>
<dbReference type="PANTHER" id="PTHR38011">
    <property type="entry name" value="DIHYDROFOLATE REDUCTASE FAMILY PROTEIN (AFU_ORTHOLOGUE AFUA_8G06820)"/>
    <property type="match status" value="1"/>
</dbReference>
<feature type="binding site" evidence="15">
    <location>
        <position position="294"/>
    </location>
    <ligand>
        <name>substrate</name>
    </ligand>
</feature>
<dbReference type="PIRSF" id="PIRSF006769">
    <property type="entry name" value="RibD"/>
    <property type="match status" value="1"/>
</dbReference>
<dbReference type="GO" id="GO:0008835">
    <property type="term" value="F:diaminohydroxyphosphoribosylaminopyrimidine deaminase activity"/>
    <property type="evidence" value="ECO:0007669"/>
    <property type="project" value="UniProtKB-EC"/>
</dbReference>
<dbReference type="STRING" id="195913.SAMN04488004_11044"/>
<feature type="binding site" evidence="15">
    <location>
        <position position="210"/>
    </location>
    <ligand>
        <name>substrate</name>
    </ligand>
</feature>
<dbReference type="EC" id="1.1.1.193" evidence="13"/>
<feature type="binding site" evidence="15">
    <location>
        <position position="199"/>
    </location>
    <ligand>
        <name>NADP(+)</name>
        <dbReference type="ChEBI" id="CHEBI:58349"/>
    </ligand>
</feature>
<feature type="binding site" evidence="15">
    <location>
        <position position="157"/>
    </location>
    <ligand>
        <name>NADP(+)</name>
        <dbReference type="ChEBI" id="CHEBI:58349"/>
    </ligand>
</feature>
<feature type="binding site" evidence="15">
    <location>
        <position position="171"/>
    </location>
    <ligand>
        <name>substrate</name>
    </ligand>
</feature>
<feature type="active site" description="Proton donor" evidence="14">
    <location>
        <position position="55"/>
    </location>
</feature>
<dbReference type="AlphaFoldDB" id="A0A1I4FQ35"/>
<name>A0A1I4FQ35_9RHOB</name>
<dbReference type="CDD" id="cd01284">
    <property type="entry name" value="Riboflavin_deaminase-reductase"/>
    <property type="match status" value="1"/>
</dbReference>
<evidence type="ECO:0000256" key="3">
    <source>
        <dbReference type="ARBA" id="ARBA00004910"/>
    </source>
</evidence>
<keyword evidence="6 13" id="KW-0686">Riboflavin biosynthesis</keyword>
<evidence type="ECO:0000256" key="11">
    <source>
        <dbReference type="ARBA" id="ARBA00023002"/>
    </source>
</evidence>
<dbReference type="Proteomes" id="UP000199550">
    <property type="component" value="Unassembled WGS sequence"/>
</dbReference>
<comment type="pathway">
    <text evidence="2 13">Cofactor biosynthesis; riboflavin biosynthesis; 5-amino-6-(D-ribitylamino)uracil from GTP: step 2/4.</text>
</comment>
<feature type="binding site" evidence="15">
    <location>
        <position position="203"/>
    </location>
    <ligand>
        <name>substrate</name>
    </ligand>
</feature>
<feature type="binding site" evidence="16">
    <location>
        <position position="87"/>
    </location>
    <ligand>
        <name>Zn(2+)</name>
        <dbReference type="ChEBI" id="CHEBI:29105"/>
        <note>catalytic</note>
    </ligand>
</feature>
<evidence type="ECO:0000259" key="17">
    <source>
        <dbReference type="PROSITE" id="PS51747"/>
    </source>
</evidence>
<evidence type="ECO:0000256" key="15">
    <source>
        <dbReference type="PIRSR" id="PIRSR006769-2"/>
    </source>
</evidence>
<dbReference type="InterPro" id="IPR016192">
    <property type="entry name" value="APOBEC/CMP_deaminase_Zn-bd"/>
</dbReference>
<keyword evidence="19" id="KW-1185">Reference proteome</keyword>
<feature type="binding site" evidence="15">
    <location>
        <begin position="296"/>
        <end position="302"/>
    </location>
    <ligand>
        <name>NADP(+)</name>
        <dbReference type="ChEBI" id="CHEBI:58349"/>
    </ligand>
</feature>
<dbReference type="InterPro" id="IPR011549">
    <property type="entry name" value="RibD_C"/>
</dbReference>
<dbReference type="PANTHER" id="PTHR38011:SF7">
    <property type="entry name" value="2,5-DIAMINO-6-RIBOSYLAMINO-4(3H)-PYRIMIDINONE 5'-PHOSPHATE REDUCTASE"/>
    <property type="match status" value="1"/>
</dbReference>
<keyword evidence="12" id="KW-0511">Multifunctional enzyme</keyword>